<sequence>MKKTKIILLTLLGVLSFNHDVNAQMYDYTDDLYLAIGAIDNGSYCGYNAPNYQPGNVFEYGTHTWIDLNKLYNTPYRENTFFNGDLTFWTTFGGFGHPTNPGEGWSGGQIDDNKKTFVATGTFGNGFLKFANVKIPGTPVLGEPLFGLTFFLNVMTNAFKEHGGSLNKI</sequence>
<dbReference type="RefSeq" id="WP_042246196.1">
    <property type="nucleotide sequence ID" value="NZ_BBNR01000024.1"/>
</dbReference>
<name>A0A090WMN5_9FLAO</name>
<dbReference type="EMBL" id="BBNY01000074">
    <property type="protein sequence ID" value="GAL90299.1"/>
    <property type="molecule type" value="Genomic_DNA"/>
</dbReference>
<reference evidence="6" key="1">
    <citation type="journal article" date="2014" name="Genome Announc.">
        <title>Draft Genome Sequence of Marine Flavobacterium Jejuia pallidilutea Strain 11shimoA1 and Pigmentation Mutants.</title>
        <authorList>
            <person name="Takatani N."/>
            <person name="Nakanishi M."/>
            <person name="Meirelles P."/>
            <person name="Mino S."/>
            <person name="Suda W."/>
            <person name="Oshima K."/>
            <person name="Hattori M."/>
            <person name="Ohkuma M."/>
            <person name="Hosokawa M."/>
            <person name="Miyashita K."/>
            <person name="Thompson F.L."/>
            <person name="Niwa A."/>
            <person name="Sawabe T."/>
            <person name="Sawabe T."/>
        </authorList>
    </citation>
    <scope>NUCLEOTIDE SEQUENCE [LARGE SCALE GENOMIC DNA]</scope>
    <source>
        <strain evidence="6">JCM 19538</strain>
    </source>
</reference>
<keyword evidence="1" id="KW-0732">Signal</keyword>
<accession>A0A090WMN5</accession>
<evidence type="ECO:0000256" key="1">
    <source>
        <dbReference type="SAM" id="SignalP"/>
    </source>
</evidence>
<protein>
    <submittedName>
        <fullName evidence="2">Uncharacterized protein</fullName>
    </submittedName>
</protein>
<keyword evidence="6" id="KW-1185">Reference proteome</keyword>
<evidence type="ECO:0000313" key="4">
    <source>
        <dbReference type="EMBL" id="GAL90299.1"/>
    </source>
</evidence>
<dbReference type="Proteomes" id="UP000030184">
    <property type="component" value="Unassembled WGS sequence"/>
</dbReference>
<dbReference type="Proteomes" id="UP000029646">
    <property type="component" value="Unassembled WGS sequence"/>
</dbReference>
<dbReference type="AlphaFoldDB" id="A0A090WMN5"/>
<dbReference type="Proteomes" id="UP000029641">
    <property type="component" value="Unassembled WGS sequence"/>
</dbReference>
<evidence type="ECO:0000313" key="5">
    <source>
        <dbReference type="Proteomes" id="UP000029641"/>
    </source>
</evidence>
<evidence type="ECO:0000313" key="3">
    <source>
        <dbReference type="EMBL" id="GAL72863.1"/>
    </source>
</evidence>
<gene>
    <name evidence="2" type="ORF">JCM19301_1082</name>
    <name evidence="3" type="ORF">JCM19302_1813</name>
    <name evidence="4" type="ORF">JCM19538_64</name>
</gene>
<evidence type="ECO:0000313" key="6">
    <source>
        <dbReference type="Proteomes" id="UP000030184"/>
    </source>
</evidence>
<dbReference type="EMBL" id="BBNS01000033">
    <property type="protein sequence ID" value="GAL72863.1"/>
    <property type="molecule type" value="Genomic_DNA"/>
</dbReference>
<feature type="chain" id="PRO_5010408464" evidence="1">
    <location>
        <begin position="24"/>
        <end position="169"/>
    </location>
</feature>
<organism evidence="2 5">
    <name type="scientific">Jejuia pallidilutea</name>
    <dbReference type="NCBI Taxonomy" id="504487"/>
    <lineage>
        <taxon>Bacteria</taxon>
        <taxon>Pseudomonadati</taxon>
        <taxon>Bacteroidota</taxon>
        <taxon>Flavobacteriia</taxon>
        <taxon>Flavobacteriales</taxon>
        <taxon>Flavobacteriaceae</taxon>
        <taxon>Jejuia</taxon>
    </lineage>
</organism>
<evidence type="ECO:0000313" key="2">
    <source>
        <dbReference type="EMBL" id="GAL68712.1"/>
    </source>
</evidence>
<feature type="signal peptide" evidence="1">
    <location>
        <begin position="1"/>
        <end position="23"/>
    </location>
</feature>
<dbReference type="EMBL" id="BBNR01000024">
    <property type="protein sequence ID" value="GAL68712.1"/>
    <property type="molecule type" value="Genomic_DNA"/>
</dbReference>
<comment type="caution">
    <text evidence="2">The sequence shown here is derived from an EMBL/GenBank/DDBJ whole genome shotgun (WGS) entry which is preliminary data.</text>
</comment>
<proteinExistence type="predicted"/>